<dbReference type="CDD" id="cd00488">
    <property type="entry name" value="PCD_DCoH"/>
    <property type="match status" value="1"/>
</dbReference>
<keyword evidence="5" id="KW-0456">Lyase</keyword>
<dbReference type="AlphaFoldDB" id="A0A2P8DWL6"/>
<sequence>MPELLTDQELATILRDELSGWSRAEGSITKTWKLKGFFGALVLANAVGHVCNAMNHHPDLSVHDYNQLTVTLTTHDAGGVTEYDIDAARRIERVAA</sequence>
<dbReference type="PANTHER" id="PTHR12599:SF0">
    <property type="entry name" value="PTERIN-4-ALPHA-CARBINOLAMINE DEHYDRATASE"/>
    <property type="match status" value="1"/>
</dbReference>
<dbReference type="EC" id="4.2.1.96" evidence="3"/>
<dbReference type="Gene3D" id="3.30.1360.20">
    <property type="entry name" value="Transcriptional coactivator/pterin dehydratase"/>
    <property type="match status" value="1"/>
</dbReference>
<evidence type="ECO:0000313" key="6">
    <source>
        <dbReference type="EMBL" id="PSL01594.1"/>
    </source>
</evidence>
<proteinExistence type="inferred from homology"/>
<dbReference type="NCBIfam" id="NF002017">
    <property type="entry name" value="PRK00823.1-2"/>
    <property type="match status" value="1"/>
</dbReference>
<accession>A0A2P8DWL6</accession>
<organism evidence="6 7">
    <name type="scientific">Haloactinopolyspora alba</name>
    <dbReference type="NCBI Taxonomy" id="648780"/>
    <lineage>
        <taxon>Bacteria</taxon>
        <taxon>Bacillati</taxon>
        <taxon>Actinomycetota</taxon>
        <taxon>Actinomycetes</taxon>
        <taxon>Jiangellales</taxon>
        <taxon>Jiangellaceae</taxon>
        <taxon>Haloactinopolyspora</taxon>
    </lineage>
</organism>
<comment type="catalytic activity">
    <reaction evidence="1">
        <text>(4aS,6R)-4a-hydroxy-L-erythro-5,6,7,8-tetrahydrobiopterin = (6R)-L-erythro-6,7-dihydrobiopterin + H2O</text>
        <dbReference type="Rhea" id="RHEA:11920"/>
        <dbReference type="ChEBI" id="CHEBI:15377"/>
        <dbReference type="ChEBI" id="CHEBI:15642"/>
        <dbReference type="ChEBI" id="CHEBI:43120"/>
        <dbReference type="EC" id="4.2.1.96"/>
    </reaction>
</comment>
<evidence type="ECO:0000256" key="3">
    <source>
        <dbReference type="ARBA" id="ARBA00013252"/>
    </source>
</evidence>
<gene>
    <name evidence="6" type="ORF">CLV30_11382</name>
</gene>
<evidence type="ECO:0000256" key="5">
    <source>
        <dbReference type="ARBA" id="ARBA00023239"/>
    </source>
</evidence>
<name>A0A2P8DWL6_9ACTN</name>
<dbReference type="Pfam" id="PF01329">
    <property type="entry name" value="Pterin_4a"/>
    <property type="match status" value="1"/>
</dbReference>
<keyword evidence="7" id="KW-1185">Reference proteome</keyword>
<dbReference type="InterPro" id="IPR001533">
    <property type="entry name" value="Pterin_deHydtase"/>
</dbReference>
<comment type="similarity">
    <text evidence="2">Belongs to the pterin-4-alpha-carbinolamine dehydratase family.</text>
</comment>
<dbReference type="InterPro" id="IPR036428">
    <property type="entry name" value="PCD_sf"/>
</dbReference>
<dbReference type="RefSeq" id="WP_106538446.1">
    <property type="nucleotide sequence ID" value="NZ_PYGE01000013.1"/>
</dbReference>
<dbReference type="GO" id="GO:0008124">
    <property type="term" value="F:4-alpha-hydroxytetrahydrobiopterin dehydratase activity"/>
    <property type="evidence" value="ECO:0007669"/>
    <property type="project" value="UniProtKB-EC"/>
</dbReference>
<reference evidence="6 7" key="1">
    <citation type="submission" date="2018-03" db="EMBL/GenBank/DDBJ databases">
        <title>Genomic Encyclopedia of Archaeal and Bacterial Type Strains, Phase II (KMG-II): from individual species to whole genera.</title>
        <authorList>
            <person name="Goeker M."/>
        </authorList>
    </citation>
    <scope>NUCLEOTIDE SEQUENCE [LARGE SCALE GENOMIC DNA]</scope>
    <source>
        <strain evidence="6 7">DSM 45211</strain>
    </source>
</reference>
<evidence type="ECO:0000256" key="2">
    <source>
        <dbReference type="ARBA" id="ARBA00006472"/>
    </source>
</evidence>
<dbReference type="GO" id="GO:0006729">
    <property type="term" value="P:tetrahydrobiopterin biosynthetic process"/>
    <property type="evidence" value="ECO:0007669"/>
    <property type="project" value="InterPro"/>
</dbReference>
<comment type="caution">
    <text evidence="6">The sequence shown here is derived from an EMBL/GenBank/DDBJ whole genome shotgun (WGS) entry which is preliminary data.</text>
</comment>
<protein>
    <recommendedName>
        <fullName evidence="4">Putative pterin-4-alpha-carbinolamine dehydratase</fullName>
        <ecNumber evidence="3">4.2.1.96</ecNumber>
    </recommendedName>
</protein>
<dbReference type="PANTHER" id="PTHR12599">
    <property type="entry name" value="PTERIN-4-ALPHA-CARBINOLAMINE DEHYDRATASE"/>
    <property type="match status" value="1"/>
</dbReference>
<dbReference type="EMBL" id="PYGE01000013">
    <property type="protein sequence ID" value="PSL01594.1"/>
    <property type="molecule type" value="Genomic_DNA"/>
</dbReference>
<evidence type="ECO:0000256" key="4">
    <source>
        <dbReference type="ARBA" id="ARBA00021735"/>
    </source>
</evidence>
<dbReference type="Proteomes" id="UP000243528">
    <property type="component" value="Unassembled WGS sequence"/>
</dbReference>
<evidence type="ECO:0000313" key="7">
    <source>
        <dbReference type="Proteomes" id="UP000243528"/>
    </source>
</evidence>
<evidence type="ECO:0000256" key="1">
    <source>
        <dbReference type="ARBA" id="ARBA00001554"/>
    </source>
</evidence>
<dbReference type="SUPFAM" id="SSF55248">
    <property type="entry name" value="PCD-like"/>
    <property type="match status" value="1"/>
</dbReference>
<dbReference type="OrthoDB" id="15077at2"/>